<proteinExistence type="predicted"/>
<accession>A0AAN8EF00</accession>
<name>A0AAN8EF00_9EURO</name>
<dbReference type="SUPFAM" id="SSF51197">
    <property type="entry name" value="Clavaminate synthase-like"/>
    <property type="match status" value="1"/>
</dbReference>
<evidence type="ECO:0008006" key="3">
    <source>
        <dbReference type="Google" id="ProtNLM"/>
    </source>
</evidence>
<dbReference type="InterPro" id="IPR008775">
    <property type="entry name" value="Phytyl_CoA_dOase-like"/>
</dbReference>
<dbReference type="Proteomes" id="UP001316803">
    <property type="component" value="Unassembled WGS sequence"/>
</dbReference>
<evidence type="ECO:0000313" key="2">
    <source>
        <dbReference type="Proteomes" id="UP001316803"/>
    </source>
</evidence>
<dbReference type="Pfam" id="PF05721">
    <property type="entry name" value="PhyH"/>
    <property type="match status" value="1"/>
</dbReference>
<evidence type="ECO:0000313" key="1">
    <source>
        <dbReference type="EMBL" id="KAK5948090.1"/>
    </source>
</evidence>
<comment type="caution">
    <text evidence="1">The sequence shown here is derived from an EMBL/GenBank/DDBJ whole genome shotgun (WGS) entry which is preliminary data.</text>
</comment>
<sequence length="351" mass="39434">MAETSTENTLNARIPPPSVKYDDVWLPYDRLQEASKKAWPPRQHLEAPEFAKDADPYDVVEAMKRVGGVIVRNIVSEESVAQMEKDIRPALEADTPWDAGDNFFPPTTRRAFGLVGKSRTFALDIIGNELYQAVCEQFLTTKSYPWYGNRNNLNISPPQVNNTIAFSVRPGKSFNQPLHRDDDIHYASRPRVEKYPEPANSRDYGIGFFVAGTKTTKANGATRFIPGSHLEDTCQPPDEAFAHYAELDPGDGFIMLSSCYHGGSANTTKDEERLLFSCFMTRGWLRQEENQYLCVPMEVVRSLPVKVQKLLGYATSEPMLGWVDFKDPRGLVDPEGAERVGHGKQKLKVEG</sequence>
<dbReference type="EMBL" id="JAKLMC020000053">
    <property type="protein sequence ID" value="KAK5948090.1"/>
    <property type="molecule type" value="Genomic_DNA"/>
</dbReference>
<dbReference type="Gene3D" id="2.60.120.620">
    <property type="entry name" value="q2cbj1_9rhob like domain"/>
    <property type="match status" value="1"/>
</dbReference>
<dbReference type="AlphaFoldDB" id="A0AAN8EF00"/>
<reference evidence="1 2" key="1">
    <citation type="submission" date="2022-12" db="EMBL/GenBank/DDBJ databases">
        <title>Genomic features and morphological characterization of a novel Knufia sp. strain isolated from spacecraft assembly facility.</title>
        <authorList>
            <person name="Teixeira M."/>
            <person name="Chander A.M."/>
            <person name="Stajich J.E."/>
            <person name="Venkateswaran K."/>
        </authorList>
    </citation>
    <scope>NUCLEOTIDE SEQUENCE [LARGE SCALE GENOMIC DNA]</scope>
    <source>
        <strain evidence="1 2">FJI-L2-BK-P2</strain>
    </source>
</reference>
<keyword evidence="2" id="KW-1185">Reference proteome</keyword>
<protein>
    <recommendedName>
        <fullName evidence="3">Phytanoyl-CoA dioxygenase</fullName>
    </recommendedName>
</protein>
<gene>
    <name evidence="1" type="ORF">OHC33_010838</name>
</gene>
<organism evidence="1 2">
    <name type="scientific">Knufia fluminis</name>
    <dbReference type="NCBI Taxonomy" id="191047"/>
    <lineage>
        <taxon>Eukaryota</taxon>
        <taxon>Fungi</taxon>
        <taxon>Dikarya</taxon>
        <taxon>Ascomycota</taxon>
        <taxon>Pezizomycotina</taxon>
        <taxon>Eurotiomycetes</taxon>
        <taxon>Chaetothyriomycetidae</taxon>
        <taxon>Chaetothyriales</taxon>
        <taxon>Trichomeriaceae</taxon>
        <taxon>Knufia</taxon>
    </lineage>
</organism>